<dbReference type="RefSeq" id="WP_220160718.1">
    <property type="nucleotide sequence ID" value="NZ_CP080507.1"/>
</dbReference>
<protein>
    <recommendedName>
        <fullName evidence="1">Gylcosyl hydrolase 115 C-terminal domain-containing protein</fullName>
    </recommendedName>
</protein>
<dbReference type="EMBL" id="CP080507">
    <property type="protein sequence ID" value="QYM77613.1"/>
    <property type="molecule type" value="Genomic_DNA"/>
</dbReference>
<dbReference type="GO" id="GO:0004803">
    <property type="term" value="F:transposase activity"/>
    <property type="evidence" value="ECO:0007669"/>
    <property type="project" value="InterPro"/>
</dbReference>
<proteinExistence type="predicted"/>
<organism evidence="2 3">
    <name type="scientific">Horticoccus luteus</name>
    <dbReference type="NCBI Taxonomy" id="2862869"/>
    <lineage>
        <taxon>Bacteria</taxon>
        <taxon>Pseudomonadati</taxon>
        <taxon>Verrucomicrobiota</taxon>
        <taxon>Opitutia</taxon>
        <taxon>Opitutales</taxon>
        <taxon>Opitutaceae</taxon>
        <taxon>Horticoccus</taxon>
    </lineage>
</organism>
<evidence type="ECO:0000313" key="2">
    <source>
        <dbReference type="EMBL" id="QYM77613.1"/>
    </source>
</evidence>
<dbReference type="AlphaFoldDB" id="A0A8F9TTQ6"/>
<evidence type="ECO:0000313" key="3">
    <source>
        <dbReference type="Proteomes" id="UP000825051"/>
    </source>
</evidence>
<dbReference type="SUPFAM" id="SSF143422">
    <property type="entry name" value="Transposase IS200-like"/>
    <property type="match status" value="1"/>
</dbReference>
<keyword evidence="3" id="KW-1185">Reference proteome</keyword>
<reference evidence="2" key="1">
    <citation type="submission" date="2021-08" db="EMBL/GenBank/DDBJ databases">
        <title>Genome of a novel bacterium of the phylum Verrucomicrobia, Oleiharenicola sp. KSB-15.</title>
        <authorList>
            <person name="Chung J.-H."/>
            <person name="Ahn J.-H."/>
            <person name="Yoon Y."/>
            <person name="Kim D.-Y."/>
            <person name="An S.-H."/>
            <person name="Park I."/>
            <person name="Yeon J."/>
        </authorList>
    </citation>
    <scope>NUCLEOTIDE SEQUENCE</scope>
    <source>
        <strain evidence="2">KSB-15</strain>
    </source>
</reference>
<feature type="domain" description="Gylcosyl hydrolase 115 C-terminal" evidence="1">
    <location>
        <begin position="58"/>
        <end position="85"/>
    </location>
</feature>
<dbReference type="GO" id="GO:0006313">
    <property type="term" value="P:DNA transposition"/>
    <property type="evidence" value="ECO:0007669"/>
    <property type="project" value="InterPro"/>
</dbReference>
<gene>
    <name evidence="2" type="ORF">K0B96_09760</name>
</gene>
<accession>A0A8F9TTQ6</accession>
<dbReference type="InterPro" id="IPR036515">
    <property type="entry name" value="Transposase_17_sf"/>
</dbReference>
<sequence length="91" mass="10296">MVRRLRIEYSGALHHLIDRGNYRCDLFAVEGLRAALACTLFENARKVGWRVQALRNVLRMTAGVVIERILIDTGGMRRSYLGPVESGRGRP</sequence>
<dbReference type="KEGG" id="ole:K0B96_09760"/>
<evidence type="ECO:0000259" key="1">
    <source>
        <dbReference type="Pfam" id="PF17829"/>
    </source>
</evidence>
<dbReference type="Proteomes" id="UP000825051">
    <property type="component" value="Chromosome"/>
</dbReference>
<dbReference type="Pfam" id="PF17829">
    <property type="entry name" value="GH115_C"/>
    <property type="match status" value="1"/>
</dbReference>
<dbReference type="Gene3D" id="2.60.120.1620">
    <property type="match status" value="1"/>
</dbReference>
<name>A0A8F9TTQ6_9BACT</name>
<dbReference type="GO" id="GO:0003677">
    <property type="term" value="F:DNA binding"/>
    <property type="evidence" value="ECO:0007669"/>
    <property type="project" value="InterPro"/>
</dbReference>
<dbReference type="InterPro" id="IPR041437">
    <property type="entry name" value="GH115_C"/>
</dbReference>